<dbReference type="SUPFAM" id="SSF46458">
    <property type="entry name" value="Globin-like"/>
    <property type="match status" value="1"/>
</dbReference>
<comment type="similarity">
    <text evidence="5">Belongs to the globin family.</text>
</comment>
<feature type="domain" description="Globin" evidence="7">
    <location>
        <begin position="1"/>
        <end position="138"/>
    </location>
</feature>
<evidence type="ECO:0000256" key="6">
    <source>
        <dbReference type="SAM" id="MobiDB-lite"/>
    </source>
</evidence>
<keyword evidence="2 5" id="KW-0561">Oxygen transport</keyword>
<evidence type="ECO:0000256" key="2">
    <source>
        <dbReference type="ARBA" id="ARBA00022621"/>
    </source>
</evidence>
<dbReference type="PANTHER" id="PTHR43396">
    <property type="entry name" value="FLAVOHEMOPROTEIN"/>
    <property type="match status" value="1"/>
</dbReference>
<evidence type="ECO:0000313" key="9">
    <source>
        <dbReference type="Proteomes" id="UP001596422"/>
    </source>
</evidence>
<sequence length="167" mass="18551">MLAPHHIAIVQSTLPLLESAGSALTEHFYARMFRENPELKEVFNLSHQHSGQQPVALFNAIFAYARYIDNPGVLAQAVERIAQKHTGFLIRPEQYDIVGHHLLETLRELAPDAATPEVLEAWEPRTDSWRPSSSAAKPRSTTRQKRPPAAGAASAVSAWRRSVPRAS</sequence>
<evidence type="ECO:0000259" key="7">
    <source>
        <dbReference type="PROSITE" id="PS01033"/>
    </source>
</evidence>
<dbReference type="InterPro" id="IPR000971">
    <property type="entry name" value="Globin"/>
</dbReference>
<comment type="caution">
    <text evidence="8">The sequence shown here is derived from an EMBL/GenBank/DDBJ whole genome shotgun (WGS) entry which is preliminary data.</text>
</comment>
<keyword evidence="9" id="KW-1185">Reference proteome</keyword>
<evidence type="ECO:0000256" key="4">
    <source>
        <dbReference type="ARBA" id="ARBA00023004"/>
    </source>
</evidence>
<dbReference type="Gene3D" id="1.10.490.10">
    <property type="entry name" value="Globins"/>
    <property type="match status" value="1"/>
</dbReference>
<dbReference type="Proteomes" id="UP001596422">
    <property type="component" value="Unassembled WGS sequence"/>
</dbReference>
<dbReference type="InterPro" id="IPR009050">
    <property type="entry name" value="Globin-like_sf"/>
</dbReference>
<feature type="compositionally biased region" description="Low complexity" evidence="6">
    <location>
        <begin position="147"/>
        <end position="167"/>
    </location>
</feature>
<reference evidence="9" key="1">
    <citation type="journal article" date="2019" name="Int. J. Syst. Evol. Microbiol.">
        <title>The Global Catalogue of Microorganisms (GCM) 10K type strain sequencing project: providing services to taxonomists for standard genome sequencing and annotation.</title>
        <authorList>
            <consortium name="The Broad Institute Genomics Platform"/>
            <consortium name="The Broad Institute Genome Sequencing Center for Infectious Disease"/>
            <person name="Wu L."/>
            <person name="Ma J."/>
        </authorList>
    </citation>
    <scope>NUCLEOTIDE SEQUENCE [LARGE SCALE GENOMIC DNA]</scope>
    <source>
        <strain evidence="9">NBRC 111756</strain>
    </source>
</reference>
<dbReference type="InterPro" id="IPR012292">
    <property type="entry name" value="Globin/Proto"/>
</dbReference>
<evidence type="ECO:0000313" key="8">
    <source>
        <dbReference type="EMBL" id="MFC6669372.1"/>
    </source>
</evidence>
<dbReference type="EMBL" id="JBHSWE010000001">
    <property type="protein sequence ID" value="MFC6669372.1"/>
    <property type="molecule type" value="Genomic_DNA"/>
</dbReference>
<evidence type="ECO:0000256" key="1">
    <source>
        <dbReference type="ARBA" id="ARBA00022617"/>
    </source>
</evidence>
<feature type="compositionally biased region" description="Polar residues" evidence="6">
    <location>
        <begin position="129"/>
        <end position="139"/>
    </location>
</feature>
<keyword evidence="3" id="KW-0479">Metal-binding</keyword>
<dbReference type="RefSeq" id="WP_379907931.1">
    <property type="nucleotide sequence ID" value="NZ_JBHSWE010000001.1"/>
</dbReference>
<keyword evidence="5" id="KW-0813">Transport</keyword>
<dbReference type="PANTHER" id="PTHR43396:SF3">
    <property type="entry name" value="FLAVOHEMOPROTEIN"/>
    <property type="match status" value="1"/>
</dbReference>
<protein>
    <submittedName>
        <fullName evidence="8">Globin domain-containing protein</fullName>
    </submittedName>
</protein>
<name>A0ABW1ZW22_9GAMM</name>
<gene>
    <name evidence="8" type="ORF">ACFQDL_04115</name>
</gene>
<accession>A0ABW1ZW22</accession>
<feature type="region of interest" description="Disordered" evidence="6">
    <location>
        <begin position="123"/>
        <end position="167"/>
    </location>
</feature>
<dbReference type="PROSITE" id="PS01033">
    <property type="entry name" value="GLOBIN"/>
    <property type="match status" value="1"/>
</dbReference>
<keyword evidence="4" id="KW-0408">Iron</keyword>
<organism evidence="8 9">
    <name type="scientific">Marinobacterium aestuariivivens</name>
    <dbReference type="NCBI Taxonomy" id="1698799"/>
    <lineage>
        <taxon>Bacteria</taxon>
        <taxon>Pseudomonadati</taxon>
        <taxon>Pseudomonadota</taxon>
        <taxon>Gammaproteobacteria</taxon>
        <taxon>Oceanospirillales</taxon>
        <taxon>Oceanospirillaceae</taxon>
        <taxon>Marinobacterium</taxon>
    </lineage>
</organism>
<dbReference type="CDD" id="cd08922">
    <property type="entry name" value="FHb-globin"/>
    <property type="match status" value="1"/>
</dbReference>
<evidence type="ECO:0000256" key="3">
    <source>
        <dbReference type="ARBA" id="ARBA00022723"/>
    </source>
</evidence>
<proteinExistence type="inferred from homology"/>
<dbReference type="Pfam" id="PF00042">
    <property type="entry name" value="Globin"/>
    <property type="match status" value="1"/>
</dbReference>
<evidence type="ECO:0000256" key="5">
    <source>
        <dbReference type="RuleBase" id="RU000356"/>
    </source>
</evidence>
<keyword evidence="1 5" id="KW-0349">Heme</keyword>